<sequence>MTKIKSVNNEPNMADDTVTNQLQLTTFHLKLITLIAMLIDHIGWVFVATYSMTAEIMHTVGRLVAPMMAYFLVMGLYHTQNQWAYLGRLLAFAVLSQPIFMAFQYTIGSVDVITQVLWGNVLFSLAASLAALMIWQMSIPMTLRVIGVLVMAMIAEIGEYGAAMVMWVMVFEIFKHDKILQLTAYALSIPLAHYLIYGWALTVGLGWMNVGMFLALPLIYYHTGQQGRRLGGRYFFYLFYPLHLLAIVCLAWVV</sequence>
<evidence type="ECO:0000256" key="1">
    <source>
        <dbReference type="SAM" id="Phobius"/>
    </source>
</evidence>
<feature type="transmembrane region" description="Helical" evidence="1">
    <location>
        <begin position="234"/>
        <end position="253"/>
    </location>
</feature>
<reference evidence="2 3" key="1">
    <citation type="journal article" date="2016" name="Genome Biol. Evol.">
        <title>Comparative Genomic Analyses of the Moraxella catarrhalis Serosensitive and Seroresistant Lineages Demonstrate Their Independent Evolution.</title>
        <authorList>
            <person name="Earl J.P."/>
            <person name="de Vries S.P."/>
            <person name="Ahmed A."/>
            <person name="Powell E."/>
            <person name="Schultz M.P."/>
            <person name="Hermans P.W."/>
            <person name="Hill D.J."/>
            <person name="Zhou Z."/>
            <person name="Constantinidou C.I."/>
            <person name="Hu F.Z."/>
            <person name="Bootsma H.J."/>
            <person name="Ehrlich G.D."/>
        </authorList>
    </citation>
    <scope>NUCLEOTIDE SEQUENCE [LARGE SCALE GENOMIC DNA]</scope>
    <source>
        <strain evidence="2 3">Z7542</strain>
    </source>
</reference>
<dbReference type="Pfam" id="PF05857">
    <property type="entry name" value="TraX"/>
    <property type="match status" value="1"/>
</dbReference>
<keyword evidence="1" id="KW-0472">Membrane</keyword>
<keyword evidence="3" id="KW-1185">Reference proteome</keyword>
<feature type="transmembrane region" description="Helical" evidence="1">
    <location>
        <begin position="83"/>
        <end position="105"/>
    </location>
</feature>
<dbReference type="AlphaFoldDB" id="A0A198UCN7"/>
<dbReference type="Proteomes" id="UP000078228">
    <property type="component" value="Unassembled WGS sequence"/>
</dbReference>
<evidence type="ECO:0000313" key="3">
    <source>
        <dbReference type="Proteomes" id="UP000078228"/>
    </source>
</evidence>
<organism evidence="2 3">
    <name type="scientific">Moraxella catarrhalis</name>
    <name type="common">Branhamella catarrhalis</name>
    <dbReference type="NCBI Taxonomy" id="480"/>
    <lineage>
        <taxon>Bacteria</taxon>
        <taxon>Pseudomonadati</taxon>
        <taxon>Pseudomonadota</taxon>
        <taxon>Gammaproteobacteria</taxon>
        <taxon>Moraxellales</taxon>
        <taxon>Moraxellaceae</taxon>
        <taxon>Moraxella</taxon>
    </lineage>
</organism>
<name>A0A198UCN7_MORCA</name>
<comment type="caution">
    <text evidence="2">The sequence shown here is derived from an EMBL/GenBank/DDBJ whole genome shotgun (WGS) entry which is preliminary data.</text>
</comment>
<protein>
    <submittedName>
        <fullName evidence="2">Conserved membrane protein</fullName>
    </submittedName>
</protein>
<gene>
    <name evidence="2" type="ORF">AO384_2237</name>
</gene>
<dbReference type="eggNOG" id="ENOG50333JN">
    <property type="taxonomic scope" value="Bacteria"/>
</dbReference>
<feature type="transmembrane region" description="Helical" evidence="1">
    <location>
        <begin position="117"/>
        <end position="139"/>
    </location>
</feature>
<feature type="transmembrane region" description="Helical" evidence="1">
    <location>
        <begin position="27"/>
        <end position="47"/>
    </location>
</feature>
<feature type="transmembrane region" description="Helical" evidence="1">
    <location>
        <begin position="145"/>
        <end position="170"/>
    </location>
</feature>
<evidence type="ECO:0000313" key="2">
    <source>
        <dbReference type="EMBL" id="OAU94191.1"/>
    </source>
</evidence>
<keyword evidence="1" id="KW-1133">Transmembrane helix</keyword>
<proteinExistence type="predicted"/>
<dbReference type="PATRIC" id="fig|480.237.peg.1331"/>
<keyword evidence="1" id="KW-0812">Transmembrane</keyword>
<accession>A0A198UCN7</accession>
<feature type="transmembrane region" description="Helical" evidence="1">
    <location>
        <begin position="59"/>
        <end position="77"/>
    </location>
</feature>
<dbReference type="EMBL" id="LXHC01000029">
    <property type="protein sequence ID" value="OAU94191.1"/>
    <property type="molecule type" value="Genomic_DNA"/>
</dbReference>
<feature type="transmembrane region" description="Helical" evidence="1">
    <location>
        <begin position="206"/>
        <end position="222"/>
    </location>
</feature>
<dbReference type="InterPro" id="IPR008875">
    <property type="entry name" value="TraX"/>
</dbReference>